<keyword evidence="2" id="KW-1185">Reference proteome</keyword>
<name>A0A2A6BM00_PRIPA</name>
<dbReference type="InterPro" id="IPR008139">
    <property type="entry name" value="SaposinB_dom"/>
</dbReference>
<dbReference type="AlphaFoldDB" id="A0A2A6BM00"/>
<proteinExistence type="predicted"/>
<reference evidence="1" key="2">
    <citation type="submission" date="2022-06" db="UniProtKB">
        <authorList>
            <consortium name="EnsemblMetazoa"/>
        </authorList>
    </citation>
    <scope>IDENTIFICATION</scope>
    <source>
        <strain evidence="1">PS312</strain>
    </source>
</reference>
<dbReference type="SUPFAM" id="SSF47862">
    <property type="entry name" value="Saposin"/>
    <property type="match status" value="1"/>
</dbReference>
<evidence type="ECO:0000313" key="1">
    <source>
        <dbReference type="EnsemblMetazoa" id="PPA43968.1"/>
    </source>
</evidence>
<organism evidence="1 2">
    <name type="scientific">Pristionchus pacificus</name>
    <name type="common">Parasitic nematode worm</name>
    <dbReference type="NCBI Taxonomy" id="54126"/>
    <lineage>
        <taxon>Eukaryota</taxon>
        <taxon>Metazoa</taxon>
        <taxon>Ecdysozoa</taxon>
        <taxon>Nematoda</taxon>
        <taxon>Chromadorea</taxon>
        <taxon>Rhabditida</taxon>
        <taxon>Rhabditina</taxon>
        <taxon>Diplogasteromorpha</taxon>
        <taxon>Diplogasteroidea</taxon>
        <taxon>Neodiplogasteridae</taxon>
        <taxon>Pristionchus</taxon>
    </lineage>
</organism>
<evidence type="ECO:0000313" key="2">
    <source>
        <dbReference type="Proteomes" id="UP000005239"/>
    </source>
</evidence>
<sequence length="105" mass="11687">MSRIALIFLTLFSLAVTAPIDDVDPQKLCKNCPMLINLFLNNIPIEEKAFDKLCAKLLKADDSNPMVKVCEAGLMGEFEHIKEELAQSGTTPKQICEKLRICPAH</sequence>
<gene>
    <name evidence="1" type="primary">WBGene00282337</name>
</gene>
<dbReference type="Proteomes" id="UP000005239">
    <property type="component" value="Unassembled WGS sequence"/>
</dbReference>
<dbReference type="InterPro" id="IPR011001">
    <property type="entry name" value="Saposin-like"/>
</dbReference>
<accession>A0A8R1Z1W3</accession>
<accession>A0A2A6BM00</accession>
<dbReference type="PROSITE" id="PS50015">
    <property type="entry name" value="SAP_B"/>
    <property type="match status" value="1"/>
</dbReference>
<dbReference type="EnsemblMetazoa" id="PPA43968.1">
    <property type="protein sequence ID" value="PPA43968.1"/>
    <property type="gene ID" value="WBGene00282337"/>
</dbReference>
<reference evidence="2" key="1">
    <citation type="journal article" date="2008" name="Nat. Genet.">
        <title>The Pristionchus pacificus genome provides a unique perspective on nematode lifestyle and parasitism.</title>
        <authorList>
            <person name="Dieterich C."/>
            <person name="Clifton S.W."/>
            <person name="Schuster L.N."/>
            <person name="Chinwalla A."/>
            <person name="Delehaunty K."/>
            <person name="Dinkelacker I."/>
            <person name="Fulton L."/>
            <person name="Fulton R."/>
            <person name="Godfrey J."/>
            <person name="Minx P."/>
            <person name="Mitreva M."/>
            <person name="Roeseler W."/>
            <person name="Tian H."/>
            <person name="Witte H."/>
            <person name="Yang S.P."/>
            <person name="Wilson R.K."/>
            <person name="Sommer R.J."/>
        </authorList>
    </citation>
    <scope>NUCLEOTIDE SEQUENCE [LARGE SCALE GENOMIC DNA]</scope>
    <source>
        <strain evidence="2">PS312</strain>
    </source>
</reference>
<protein>
    <submittedName>
        <fullName evidence="1">Saposin B-type domain-containing protein</fullName>
    </submittedName>
</protein>